<dbReference type="InterPro" id="IPR004651">
    <property type="entry name" value="HisF"/>
</dbReference>
<evidence type="ECO:0000313" key="14">
    <source>
        <dbReference type="Proteomes" id="UP000036780"/>
    </source>
</evidence>
<protein>
    <recommendedName>
        <fullName evidence="11">Imidazole glycerol phosphate synthase subunit HisF</fullName>
        <ecNumber evidence="11">4.3.2.10</ecNumber>
    </recommendedName>
    <alternativeName>
        <fullName evidence="11">IGP synthase cyclase subunit</fullName>
    </alternativeName>
    <alternativeName>
        <fullName evidence="11">IGP synthase subunit HisF</fullName>
    </alternativeName>
    <alternativeName>
        <fullName evidence="11">ImGP synthase subunit HisF</fullName>
        <shortName evidence="11">IGPS subunit HisF</shortName>
    </alternativeName>
</protein>
<dbReference type="FunFam" id="3.20.20.70:FF:000006">
    <property type="entry name" value="Imidazole glycerol phosphate synthase subunit HisF"/>
    <property type="match status" value="1"/>
</dbReference>
<keyword evidence="6 11" id="KW-0028">Amino-acid biosynthesis</keyword>
<keyword evidence="14" id="KW-1185">Reference proteome</keyword>
<dbReference type="InterPro" id="IPR006062">
    <property type="entry name" value="His_biosynth"/>
</dbReference>
<dbReference type="PANTHER" id="PTHR21235:SF2">
    <property type="entry name" value="IMIDAZOLE GLYCEROL PHOSPHATE SYNTHASE HISHF"/>
    <property type="match status" value="1"/>
</dbReference>
<keyword evidence="5 11" id="KW-0963">Cytoplasm</keyword>
<dbReference type="HAMAP" id="MF_01013">
    <property type="entry name" value="HisF"/>
    <property type="match status" value="1"/>
</dbReference>
<accession>A0A0L0QJX3</accession>
<dbReference type="Pfam" id="PF00977">
    <property type="entry name" value="His_biosynth"/>
    <property type="match status" value="1"/>
</dbReference>
<feature type="active site" evidence="11">
    <location>
        <position position="11"/>
    </location>
</feature>
<evidence type="ECO:0000256" key="7">
    <source>
        <dbReference type="ARBA" id="ARBA00023102"/>
    </source>
</evidence>
<dbReference type="EC" id="4.3.2.10" evidence="11"/>
<comment type="pathway">
    <text evidence="2 11">Amino-acid biosynthesis; L-histidine biosynthesis; L-histidine from 5-phospho-alpha-D-ribose 1-diphosphate: step 5/9.</text>
</comment>
<dbReference type="SUPFAM" id="SSF51366">
    <property type="entry name" value="Ribulose-phoshate binding barrel"/>
    <property type="match status" value="1"/>
</dbReference>
<keyword evidence="8 11" id="KW-0456">Lyase</keyword>
<comment type="catalytic activity">
    <reaction evidence="10 11">
        <text>5-[(5-phospho-1-deoxy-D-ribulos-1-ylimino)methylamino]-1-(5-phospho-beta-D-ribosyl)imidazole-4-carboxamide + L-glutamine = D-erythro-1-(imidazol-4-yl)glycerol 3-phosphate + 5-amino-1-(5-phospho-beta-D-ribosyl)imidazole-4-carboxamide + L-glutamate + H(+)</text>
        <dbReference type="Rhea" id="RHEA:24793"/>
        <dbReference type="ChEBI" id="CHEBI:15378"/>
        <dbReference type="ChEBI" id="CHEBI:29985"/>
        <dbReference type="ChEBI" id="CHEBI:58278"/>
        <dbReference type="ChEBI" id="CHEBI:58359"/>
        <dbReference type="ChEBI" id="CHEBI:58475"/>
        <dbReference type="ChEBI" id="CHEBI:58525"/>
        <dbReference type="EC" id="4.3.2.10"/>
    </reaction>
</comment>
<comment type="function">
    <text evidence="9 11">IGPS catalyzes the conversion of PRFAR and glutamine to IGP, AICAR and glutamate. The HisF subunit catalyzes the cyclization activity that produces IGP and AICAR from PRFAR using the ammonia provided by the HisH subunit.</text>
</comment>
<comment type="caution">
    <text evidence="13">The sequence shown here is derived from an EMBL/GenBank/DDBJ whole genome shotgun (WGS) entry which is preliminary data.</text>
</comment>
<dbReference type="PANTHER" id="PTHR21235">
    <property type="entry name" value="IMIDAZOLE GLYCEROL PHOSPHATE SYNTHASE SUBUNIT HISF/H IGP SYNTHASE SUBUNIT HISF/H"/>
    <property type="match status" value="1"/>
</dbReference>
<dbReference type="GeneID" id="66871837"/>
<dbReference type="Gene3D" id="3.20.20.70">
    <property type="entry name" value="Aldolase class I"/>
    <property type="match status" value="1"/>
</dbReference>
<comment type="subcellular location">
    <subcellularLocation>
        <location evidence="1 11">Cytoplasm</location>
    </subcellularLocation>
</comment>
<dbReference type="NCBIfam" id="TIGR00735">
    <property type="entry name" value="hisF"/>
    <property type="match status" value="1"/>
</dbReference>
<evidence type="ECO:0000256" key="1">
    <source>
        <dbReference type="ARBA" id="ARBA00004496"/>
    </source>
</evidence>
<name>A0A0L0QJX3_VIRPA</name>
<gene>
    <name evidence="11" type="primary">hisF</name>
    <name evidence="13" type="ORF">AFK71_09730</name>
</gene>
<dbReference type="EMBL" id="LGTO01000007">
    <property type="protein sequence ID" value="KNE18861.1"/>
    <property type="molecule type" value="Genomic_DNA"/>
</dbReference>
<dbReference type="AlphaFoldDB" id="A0A0L0QJX3"/>
<evidence type="ECO:0000256" key="3">
    <source>
        <dbReference type="ARBA" id="ARBA00009667"/>
    </source>
</evidence>
<dbReference type="RefSeq" id="WP_050351353.1">
    <property type="nucleotide sequence ID" value="NZ_CP073011.1"/>
</dbReference>
<dbReference type="OrthoDB" id="9781903at2"/>
<evidence type="ECO:0000256" key="2">
    <source>
        <dbReference type="ARBA" id="ARBA00005091"/>
    </source>
</evidence>
<dbReference type="GO" id="GO:0005737">
    <property type="term" value="C:cytoplasm"/>
    <property type="evidence" value="ECO:0007669"/>
    <property type="project" value="UniProtKB-SubCell"/>
</dbReference>
<evidence type="ECO:0000256" key="8">
    <source>
        <dbReference type="ARBA" id="ARBA00023239"/>
    </source>
</evidence>
<comment type="similarity">
    <text evidence="3 11 12">Belongs to the HisA/HisF family.</text>
</comment>
<dbReference type="CDD" id="cd04731">
    <property type="entry name" value="HisF"/>
    <property type="match status" value="1"/>
</dbReference>
<dbReference type="GO" id="GO:0016829">
    <property type="term" value="F:lyase activity"/>
    <property type="evidence" value="ECO:0007669"/>
    <property type="project" value="UniProtKB-KW"/>
</dbReference>
<dbReference type="InterPro" id="IPR011060">
    <property type="entry name" value="RibuloseP-bd_barrel"/>
</dbReference>
<dbReference type="GO" id="GO:0000105">
    <property type="term" value="P:L-histidine biosynthetic process"/>
    <property type="evidence" value="ECO:0007669"/>
    <property type="project" value="UniProtKB-UniRule"/>
</dbReference>
<evidence type="ECO:0000256" key="10">
    <source>
        <dbReference type="ARBA" id="ARBA00047838"/>
    </source>
</evidence>
<dbReference type="UniPathway" id="UPA00031">
    <property type="reaction ID" value="UER00010"/>
</dbReference>
<evidence type="ECO:0000256" key="5">
    <source>
        <dbReference type="ARBA" id="ARBA00022490"/>
    </source>
</evidence>
<keyword evidence="7 11" id="KW-0368">Histidine biosynthesis</keyword>
<reference evidence="14" key="1">
    <citation type="submission" date="2015-07" db="EMBL/GenBank/DDBJ databases">
        <title>Fjat-10053 dsm26.</title>
        <authorList>
            <person name="Liu B."/>
            <person name="Wang J."/>
            <person name="Zhu Y."/>
            <person name="Liu G."/>
            <person name="Chen Q."/>
            <person name="Chen Z."/>
            <person name="Lan J."/>
            <person name="Che J."/>
            <person name="Ge C."/>
            <person name="Shi H."/>
            <person name="Pan Z."/>
            <person name="Liu X."/>
        </authorList>
    </citation>
    <scope>NUCLEOTIDE SEQUENCE [LARGE SCALE GENOMIC DNA]</scope>
    <source>
        <strain evidence="14">DSM 26</strain>
    </source>
</reference>
<sequence length="260" mass="28199">MLAKRIIPCLDVDKGRVVKGKKFTDIQDVADPVELAKRYNQDGADELVFYDITASNENRDIFIDIVEKVAAEIAIPFTVGGGIRTIEDIHRVLRAGADKVSINSAAVRHPALITEAARKFGSQCIVLSIDAQQTTKNYWQVYINGGRKQASLDAIDWAKQGEALGAGELVLNAINTDGEKNGYDLDLIQAIASTVNIPIVASGGAGKKEHFAEVLQAGYADAALAASVFHYSEIPIPALKDYLDKQGIPVRRDNDETSDF</sequence>
<dbReference type="Proteomes" id="UP000036780">
    <property type="component" value="Unassembled WGS sequence"/>
</dbReference>
<proteinExistence type="inferred from homology"/>
<dbReference type="PATRIC" id="fig|1473.5.peg.433"/>
<organism evidence="13 14">
    <name type="scientific">Virgibacillus pantothenticus</name>
    <dbReference type="NCBI Taxonomy" id="1473"/>
    <lineage>
        <taxon>Bacteria</taxon>
        <taxon>Bacillati</taxon>
        <taxon>Bacillota</taxon>
        <taxon>Bacilli</taxon>
        <taxon>Bacillales</taxon>
        <taxon>Bacillaceae</taxon>
        <taxon>Virgibacillus</taxon>
    </lineage>
</organism>
<feature type="active site" evidence="11">
    <location>
        <position position="130"/>
    </location>
</feature>
<comment type="subunit">
    <text evidence="4 11">Heterodimer of HisH and HisF.</text>
</comment>
<dbReference type="GO" id="GO:0000107">
    <property type="term" value="F:imidazoleglycerol-phosphate synthase activity"/>
    <property type="evidence" value="ECO:0007669"/>
    <property type="project" value="UniProtKB-UniRule"/>
</dbReference>
<evidence type="ECO:0000256" key="11">
    <source>
        <dbReference type="HAMAP-Rule" id="MF_01013"/>
    </source>
</evidence>
<evidence type="ECO:0000256" key="9">
    <source>
        <dbReference type="ARBA" id="ARBA00025475"/>
    </source>
</evidence>
<evidence type="ECO:0000313" key="13">
    <source>
        <dbReference type="EMBL" id="KNE18861.1"/>
    </source>
</evidence>
<evidence type="ECO:0000256" key="6">
    <source>
        <dbReference type="ARBA" id="ARBA00022605"/>
    </source>
</evidence>
<evidence type="ECO:0000256" key="4">
    <source>
        <dbReference type="ARBA" id="ARBA00011152"/>
    </source>
</evidence>
<dbReference type="InterPro" id="IPR050064">
    <property type="entry name" value="IGPS_HisA/HisF"/>
</dbReference>
<evidence type="ECO:0000256" key="12">
    <source>
        <dbReference type="RuleBase" id="RU003657"/>
    </source>
</evidence>
<dbReference type="InterPro" id="IPR013785">
    <property type="entry name" value="Aldolase_TIM"/>
</dbReference>